<dbReference type="EC" id="1.14.11.27" evidence="3"/>
<accession>A0A0B7AVH8</accession>
<feature type="compositionally biased region" description="Basic and acidic residues" evidence="16">
    <location>
        <begin position="539"/>
        <end position="553"/>
    </location>
</feature>
<evidence type="ECO:0000256" key="2">
    <source>
        <dbReference type="ARBA" id="ARBA00006942"/>
    </source>
</evidence>
<feature type="compositionally biased region" description="Basic and acidic residues" evidence="16">
    <location>
        <begin position="941"/>
        <end position="968"/>
    </location>
</feature>
<dbReference type="PROSITE" id="PS51184">
    <property type="entry name" value="JMJC"/>
    <property type="match status" value="1"/>
</dbReference>
<feature type="compositionally biased region" description="Basic and acidic residues" evidence="16">
    <location>
        <begin position="564"/>
        <end position="581"/>
    </location>
</feature>
<dbReference type="SMART" id="SM00558">
    <property type="entry name" value="JmjC"/>
    <property type="match status" value="1"/>
</dbReference>
<evidence type="ECO:0000256" key="16">
    <source>
        <dbReference type="SAM" id="MobiDB-lite"/>
    </source>
</evidence>
<keyword evidence="7" id="KW-0156">Chromatin regulator</keyword>
<dbReference type="Pfam" id="PF17811">
    <property type="entry name" value="JHD"/>
    <property type="match status" value="1"/>
</dbReference>
<evidence type="ECO:0000256" key="4">
    <source>
        <dbReference type="ARBA" id="ARBA00022723"/>
    </source>
</evidence>
<dbReference type="Pfam" id="PF00628">
    <property type="entry name" value="PHD"/>
    <property type="match status" value="1"/>
</dbReference>
<sequence length="1075" mass="121581">ASDEEPIYCVCRLPYDETRFMIECDICKDWFHGSCVGVQEHQAADIEIYHCPKCTSKHGPLILKNRRNWHRHDYSEEGVKRSSAVQTGTVVFVKELKSRTFPSAEDIPIKRLHGVQLTPKYIEEEGFDVPIVCEKKDGLGLTLPSPSITIHEIEQLVGPMREIDVIDVARQDDIKMTMREWIEYYNSPNREKILNVISLEFSNTELSEYVVPPKVVRQLSWARNVWPEQLPEDSTLARPEVQKYCLMGVKDSFTDFHIDFGGTSVWYHVLRGEKVFYLIRPTQTNLMLYERWLSSSNQSEMFFGDQVDKCYQMVVKEGHTLFVPTGWIHAVLTPLDSLVFGGNFLHNFNIRLQLQCYEIERTVKTPEKYLFPSYETMNWYAAKSILEILQEYTEESKTPPHYFVDGARALSESLKSWTQRKDLTSKCIYAKVGKQDAADYIQYGKLLKDLQKEVKKIDGMEKTSPKKQENKRRRGEKPQPKPSKTANFLEVLDQHTKDTLKLADQEMRENIYIFKDEEDEAPSLKVRIPKAGAYVAEREESEEKAVTKTEKRNGTANRRAAASKVKEDADSKPVLKKEQVNKKTNRKLKKEEKETSKVDTLQEKEVKKENVKTELENSLVKEVPQCLKFKLSNGKMVSTDRKTKGKKLRKKEFLLLGPDLSDPPVPSVKEEKKTEEKAHTKLKSPKKEKIPEGKATKKRTTAGNKSKPVEDETPAVEKVVKSKTTEKQKVEIKDSNKKKTSSSKETRANSKTSSKTTETPAAAILPKDSDSDTDQLVVDEDPKKSRTQKTTSTLKPASLKLKLPPGSAQGKPSGAGDNDETKSEIDDITQLDTIRGGLNGSISDILTASGYGAETPFRVDSDTSGMRDAIAGMLTMSRMGDGESDPATTVLSAGDAKKKSSAADEEEELMADCYRDSEFVYPSFELSDDEEESIYKTRKKAEKDDNWNPKARIDSSLVKQEREHRVGVQKESLTSTLASTAAKLSENPPVERKFLKKSAKTKVPEKKESEIQPLPGPSSVLDEPVNAFRPGIKRPSDPCTTSSTSQDLKSKKPKKGLATAKQRLGKLLKIKKMVF</sequence>
<feature type="domain" description="PHD-type" evidence="17">
    <location>
        <begin position="6"/>
        <end position="57"/>
    </location>
</feature>
<gene>
    <name evidence="19" type="primary">ORF140084</name>
</gene>
<feature type="region of interest" description="Disordered" evidence="16">
    <location>
        <begin position="929"/>
        <end position="1060"/>
    </location>
</feature>
<name>A0A0B7AVH8_9EUPU</name>
<keyword evidence="9" id="KW-0560">Oxidoreductase</keyword>
<feature type="region of interest" description="Disordered" evidence="16">
    <location>
        <begin position="877"/>
        <end position="907"/>
    </location>
</feature>
<feature type="compositionally biased region" description="Polar residues" evidence="16">
    <location>
        <begin position="1038"/>
        <end position="1047"/>
    </location>
</feature>
<dbReference type="Gene3D" id="1.20.58.1360">
    <property type="match status" value="1"/>
</dbReference>
<evidence type="ECO:0000256" key="13">
    <source>
        <dbReference type="ARBA" id="ARBA00023242"/>
    </source>
</evidence>
<keyword evidence="12" id="KW-0804">Transcription</keyword>
<keyword evidence="8" id="KW-0223">Dioxygenase</keyword>
<dbReference type="PANTHER" id="PTHR23123">
    <property type="entry name" value="PHD/F-BOX CONTAINING PROTEIN"/>
    <property type="match status" value="1"/>
</dbReference>
<dbReference type="InterPro" id="IPR019787">
    <property type="entry name" value="Znf_PHD-finger"/>
</dbReference>
<dbReference type="CDD" id="cd15554">
    <property type="entry name" value="PHD_PHF2_like"/>
    <property type="match status" value="1"/>
</dbReference>
<feature type="region of interest" description="Disordered" evidence="16">
    <location>
        <begin position="457"/>
        <end position="485"/>
    </location>
</feature>
<evidence type="ECO:0000259" key="18">
    <source>
        <dbReference type="PROSITE" id="PS51184"/>
    </source>
</evidence>
<dbReference type="InterPro" id="IPR001965">
    <property type="entry name" value="Znf_PHD"/>
</dbReference>
<dbReference type="InterPro" id="IPR011011">
    <property type="entry name" value="Znf_FYVE_PHD"/>
</dbReference>
<organism evidence="19">
    <name type="scientific">Arion vulgaris</name>
    <dbReference type="NCBI Taxonomy" id="1028688"/>
    <lineage>
        <taxon>Eukaryota</taxon>
        <taxon>Metazoa</taxon>
        <taxon>Spiralia</taxon>
        <taxon>Lophotrochozoa</taxon>
        <taxon>Mollusca</taxon>
        <taxon>Gastropoda</taxon>
        <taxon>Heterobranchia</taxon>
        <taxon>Euthyneura</taxon>
        <taxon>Panpulmonata</taxon>
        <taxon>Eupulmonata</taxon>
        <taxon>Stylommatophora</taxon>
        <taxon>Helicina</taxon>
        <taxon>Arionoidea</taxon>
        <taxon>Arionidae</taxon>
        <taxon>Arion</taxon>
    </lineage>
</organism>
<dbReference type="SUPFAM" id="SSF57903">
    <property type="entry name" value="FYVE/PHD zinc finger"/>
    <property type="match status" value="1"/>
</dbReference>
<evidence type="ECO:0000256" key="14">
    <source>
        <dbReference type="ARBA" id="ARBA00047915"/>
    </source>
</evidence>
<comment type="similarity">
    <text evidence="2">Belongs to the JHDM1 histone demethylase family. JHDM1D subfamily.</text>
</comment>
<feature type="compositionally biased region" description="Low complexity" evidence="16">
    <location>
        <begin position="789"/>
        <end position="807"/>
    </location>
</feature>
<dbReference type="InterPro" id="IPR019786">
    <property type="entry name" value="Zinc_finger_PHD-type_CS"/>
</dbReference>
<keyword evidence="6" id="KW-0862">Zinc</keyword>
<dbReference type="EMBL" id="HACG01037121">
    <property type="protein sequence ID" value="CEK83986.1"/>
    <property type="molecule type" value="Transcribed_RNA"/>
</dbReference>
<proteinExistence type="inferred from homology"/>
<evidence type="ECO:0000256" key="6">
    <source>
        <dbReference type="ARBA" id="ARBA00022833"/>
    </source>
</evidence>
<keyword evidence="5 15" id="KW-0863">Zinc-finger</keyword>
<evidence type="ECO:0000256" key="1">
    <source>
        <dbReference type="ARBA" id="ARBA00004123"/>
    </source>
</evidence>
<dbReference type="Pfam" id="PF13621">
    <property type="entry name" value="Cupin_8"/>
    <property type="match status" value="1"/>
</dbReference>
<evidence type="ECO:0000259" key="17">
    <source>
        <dbReference type="PROSITE" id="PS50016"/>
    </source>
</evidence>
<dbReference type="PROSITE" id="PS50016">
    <property type="entry name" value="ZF_PHD_2"/>
    <property type="match status" value="1"/>
</dbReference>
<keyword evidence="11" id="KW-0805">Transcription regulation</keyword>
<evidence type="ECO:0000256" key="10">
    <source>
        <dbReference type="ARBA" id="ARBA00023004"/>
    </source>
</evidence>
<comment type="subcellular location">
    <subcellularLocation>
        <location evidence="1">Nucleus</location>
    </subcellularLocation>
</comment>
<feature type="compositionally biased region" description="Basic and acidic residues" evidence="16">
    <location>
        <begin position="718"/>
        <end position="748"/>
    </location>
</feature>
<evidence type="ECO:0000256" key="12">
    <source>
        <dbReference type="ARBA" id="ARBA00023163"/>
    </source>
</evidence>
<feature type="non-terminal residue" evidence="19">
    <location>
        <position position="1"/>
    </location>
</feature>
<feature type="compositionally biased region" description="Basic and acidic residues" evidence="16">
    <location>
        <begin position="668"/>
        <end position="695"/>
    </location>
</feature>
<dbReference type="InterPro" id="IPR003347">
    <property type="entry name" value="JmjC_dom"/>
</dbReference>
<dbReference type="SUPFAM" id="SSF51197">
    <property type="entry name" value="Clavaminate synthase-like"/>
    <property type="match status" value="1"/>
</dbReference>
<feature type="domain" description="JmjC" evidence="18">
    <location>
        <begin position="201"/>
        <end position="361"/>
    </location>
</feature>
<evidence type="ECO:0000256" key="11">
    <source>
        <dbReference type="ARBA" id="ARBA00023015"/>
    </source>
</evidence>
<dbReference type="SMART" id="SM00249">
    <property type="entry name" value="PHD"/>
    <property type="match status" value="1"/>
</dbReference>
<dbReference type="GO" id="GO:0008270">
    <property type="term" value="F:zinc ion binding"/>
    <property type="evidence" value="ECO:0007669"/>
    <property type="project" value="UniProtKB-KW"/>
</dbReference>
<feature type="region of interest" description="Disordered" evidence="16">
    <location>
        <begin position="539"/>
        <end position="613"/>
    </location>
</feature>
<reference evidence="19" key="1">
    <citation type="submission" date="2014-12" db="EMBL/GenBank/DDBJ databases">
        <title>Insight into the proteome of Arion vulgaris.</title>
        <authorList>
            <person name="Aradska J."/>
            <person name="Bulat T."/>
            <person name="Smidak R."/>
            <person name="Sarate P."/>
            <person name="Gangsoo J."/>
            <person name="Sialana F."/>
            <person name="Bilban M."/>
            <person name="Lubec G."/>
        </authorList>
    </citation>
    <scope>NUCLEOTIDE SEQUENCE</scope>
    <source>
        <tissue evidence="19">Skin</tissue>
    </source>
</reference>
<dbReference type="GO" id="GO:0140680">
    <property type="term" value="F:histone H3K36me/H3K36me2 demethylase activity"/>
    <property type="evidence" value="ECO:0007669"/>
    <property type="project" value="UniProtKB-EC"/>
</dbReference>
<evidence type="ECO:0000256" key="7">
    <source>
        <dbReference type="ARBA" id="ARBA00022853"/>
    </source>
</evidence>
<dbReference type="InterPro" id="IPR041667">
    <property type="entry name" value="Cupin_8"/>
</dbReference>
<evidence type="ECO:0000256" key="3">
    <source>
        <dbReference type="ARBA" id="ARBA00013246"/>
    </source>
</evidence>
<evidence type="ECO:0000256" key="9">
    <source>
        <dbReference type="ARBA" id="ARBA00023002"/>
    </source>
</evidence>
<protein>
    <recommendedName>
        <fullName evidence="3">[histone H3]-dimethyl-L-lysine(36) demethylase</fullName>
        <ecNumber evidence="3">1.14.11.27</ecNumber>
    </recommendedName>
</protein>
<feature type="compositionally biased region" description="Basic and acidic residues" evidence="16">
    <location>
        <begin position="589"/>
        <end position="613"/>
    </location>
</feature>
<evidence type="ECO:0000313" key="19">
    <source>
        <dbReference type="EMBL" id="CEK83986.1"/>
    </source>
</evidence>
<keyword evidence="4" id="KW-0479">Metal-binding</keyword>
<keyword evidence="13" id="KW-0539">Nucleus</keyword>
<dbReference type="GO" id="GO:0005634">
    <property type="term" value="C:nucleus"/>
    <property type="evidence" value="ECO:0007669"/>
    <property type="project" value="UniProtKB-SubCell"/>
</dbReference>
<evidence type="ECO:0000256" key="8">
    <source>
        <dbReference type="ARBA" id="ARBA00022964"/>
    </source>
</evidence>
<dbReference type="PROSITE" id="PS01359">
    <property type="entry name" value="ZF_PHD_1"/>
    <property type="match status" value="1"/>
</dbReference>
<comment type="catalytic activity">
    <reaction evidence="14">
        <text>N(6),N(6)-dimethyl-L-lysyl(36)-[histone H3] + 2 2-oxoglutarate + 2 O2 = L-lysyl(36)-[histone H3] + 2 formaldehyde + 2 succinate + 2 CO2</text>
        <dbReference type="Rhea" id="RHEA:42032"/>
        <dbReference type="Rhea" id="RHEA-COMP:9785"/>
        <dbReference type="Rhea" id="RHEA-COMP:9787"/>
        <dbReference type="ChEBI" id="CHEBI:15379"/>
        <dbReference type="ChEBI" id="CHEBI:16526"/>
        <dbReference type="ChEBI" id="CHEBI:16810"/>
        <dbReference type="ChEBI" id="CHEBI:16842"/>
        <dbReference type="ChEBI" id="CHEBI:29969"/>
        <dbReference type="ChEBI" id="CHEBI:30031"/>
        <dbReference type="ChEBI" id="CHEBI:61976"/>
        <dbReference type="EC" id="1.14.11.27"/>
    </reaction>
</comment>
<dbReference type="FunFam" id="3.30.40.10:FF:000193">
    <property type="entry name" value="lysine-specific demethylase PHF2 isoform X1"/>
    <property type="match status" value="1"/>
</dbReference>
<evidence type="ECO:0000256" key="5">
    <source>
        <dbReference type="ARBA" id="ARBA00022771"/>
    </source>
</evidence>
<dbReference type="InterPro" id="IPR050690">
    <property type="entry name" value="JHDM1_Histone_Demethylase"/>
</dbReference>
<dbReference type="Gene3D" id="2.60.120.650">
    <property type="entry name" value="Cupin"/>
    <property type="match status" value="1"/>
</dbReference>
<feature type="compositionally biased region" description="Basic and acidic residues" evidence="16">
    <location>
        <begin position="457"/>
        <end position="468"/>
    </location>
</feature>
<keyword evidence="10" id="KW-0408">Iron</keyword>
<dbReference type="InterPro" id="IPR041070">
    <property type="entry name" value="JHD"/>
</dbReference>
<feature type="region of interest" description="Disordered" evidence="16">
    <location>
        <begin position="630"/>
        <end position="836"/>
    </location>
</feature>
<feature type="compositionally biased region" description="Polar residues" evidence="16">
    <location>
        <begin position="749"/>
        <end position="759"/>
    </location>
</feature>
<evidence type="ECO:0000256" key="15">
    <source>
        <dbReference type="PROSITE-ProRule" id="PRU00146"/>
    </source>
</evidence>
<dbReference type="AlphaFoldDB" id="A0A0B7AVH8"/>